<keyword evidence="3" id="KW-1185">Reference proteome</keyword>
<evidence type="ECO:0000313" key="2">
    <source>
        <dbReference type="EMBL" id="KYM95284.1"/>
    </source>
</evidence>
<sequence length="143" mass="15361">MKSIQIDSTCGIDGQKAEFCKFGSVRPTGAGTKKSSRRIAGEKRNKREESERERAGLAAPAIEWLCQINNDLWGRCSPELGSGYGSIAATTHSVEASSLITDTGSALPRHRARCNRKPGNGTSIRGYFGATSALRFERVSPSA</sequence>
<organism evidence="2 3">
    <name type="scientific">Cyphomyrmex costatus</name>
    <dbReference type="NCBI Taxonomy" id="456900"/>
    <lineage>
        <taxon>Eukaryota</taxon>
        <taxon>Metazoa</taxon>
        <taxon>Ecdysozoa</taxon>
        <taxon>Arthropoda</taxon>
        <taxon>Hexapoda</taxon>
        <taxon>Insecta</taxon>
        <taxon>Pterygota</taxon>
        <taxon>Neoptera</taxon>
        <taxon>Endopterygota</taxon>
        <taxon>Hymenoptera</taxon>
        <taxon>Apocrita</taxon>
        <taxon>Aculeata</taxon>
        <taxon>Formicoidea</taxon>
        <taxon>Formicidae</taxon>
        <taxon>Myrmicinae</taxon>
        <taxon>Cyphomyrmex</taxon>
    </lineage>
</organism>
<gene>
    <name evidence="2" type="ORF">ALC62_14195</name>
</gene>
<reference evidence="2 3" key="1">
    <citation type="submission" date="2016-03" db="EMBL/GenBank/DDBJ databases">
        <title>Cyphomyrmex costatus WGS genome.</title>
        <authorList>
            <person name="Nygaard S."/>
            <person name="Hu H."/>
            <person name="Boomsma J."/>
            <person name="Zhang G."/>
        </authorList>
    </citation>
    <scope>NUCLEOTIDE SEQUENCE [LARGE SCALE GENOMIC DNA]</scope>
    <source>
        <strain evidence="2">MS0001</strain>
        <tissue evidence="2">Whole body</tissue>
    </source>
</reference>
<protein>
    <submittedName>
        <fullName evidence="2">Uncharacterized protein</fullName>
    </submittedName>
</protein>
<proteinExistence type="predicted"/>
<feature type="region of interest" description="Disordered" evidence="1">
    <location>
        <begin position="23"/>
        <end position="55"/>
    </location>
</feature>
<evidence type="ECO:0000313" key="3">
    <source>
        <dbReference type="Proteomes" id="UP000078542"/>
    </source>
</evidence>
<name>A0A195C344_9HYME</name>
<evidence type="ECO:0000256" key="1">
    <source>
        <dbReference type="SAM" id="MobiDB-lite"/>
    </source>
</evidence>
<feature type="compositionally biased region" description="Basic and acidic residues" evidence="1">
    <location>
        <begin position="39"/>
        <end position="55"/>
    </location>
</feature>
<dbReference type="AlphaFoldDB" id="A0A195C344"/>
<accession>A0A195C344</accession>
<dbReference type="Proteomes" id="UP000078542">
    <property type="component" value="Unassembled WGS sequence"/>
</dbReference>
<dbReference type="EMBL" id="KQ978317">
    <property type="protein sequence ID" value="KYM95284.1"/>
    <property type="molecule type" value="Genomic_DNA"/>
</dbReference>